<proteinExistence type="predicted"/>
<evidence type="ECO:0000256" key="3">
    <source>
        <dbReference type="ARBA" id="ARBA00022801"/>
    </source>
</evidence>
<dbReference type="Pfam" id="PF24827">
    <property type="entry name" value="AstE_AspA_cat"/>
    <property type="match status" value="1"/>
</dbReference>
<comment type="cofactor">
    <cofactor evidence="1">
        <name>Zn(2+)</name>
        <dbReference type="ChEBI" id="CHEBI:29105"/>
    </cofactor>
</comment>
<evidence type="ECO:0000313" key="7">
    <source>
        <dbReference type="Proteomes" id="UP000515465"/>
    </source>
</evidence>
<dbReference type="SUPFAM" id="SSF53187">
    <property type="entry name" value="Zn-dependent exopeptidases"/>
    <property type="match status" value="1"/>
</dbReference>
<keyword evidence="4" id="KW-0862">Zinc</keyword>
<dbReference type="AlphaFoldDB" id="A0A7G6SW76"/>
<dbReference type="InterPro" id="IPR055438">
    <property type="entry name" value="AstE_AspA_cat"/>
</dbReference>
<dbReference type="PIRSF" id="PIRSF039012">
    <property type="entry name" value="ASP"/>
    <property type="match status" value="1"/>
</dbReference>
<evidence type="ECO:0000256" key="2">
    <source>
        <dbReference type="ARBA" id="ARBA00022723"/>
    </source>
</evidence>
<dbReference type="Proteomes" id="UP000515465">
    <property type="component" value="Chromosome"/>
</dbReference>
<keyword evidence="2" id="KW-0479">Metal-binding</keyword>
<keyword evidence="3" id="KW-0378">Hydrolase</keyword>
<dbReference type="InterPro" id="IPR053138">
    <property type="entry name" value="N-alpha-Ac-DABA_deacetylase"/>
</dbReference>
<dbReference type="Gene3D" id="3.40.630.10">
    <property type="entry name" value="Zn peptidases"/>
    <property type="match status" value="1"/>
</dbReference>
<sequence length="336" mass="36021">MHTGLVYTLDFDRDGKTSGHLSIPFSIDRSPYYQVKVPICLIRNGDGPSLLLMAGNHGDEYEGELSLARLVRRLDSKRIKGRVTILPMANVPAVMAAKRCSPLDGGNLNRAFPGDPSGTPTGRLAHFLETELFPRHDVVFDIHSGGTSMEHLPTALVERNSDPDRHARGVELMRTLGMPYGFVADNGEASPTSMGAARRAGAIGVSGEFGGGGTATVDTMAITARALDSLMMALGVIDAPVLGPASKPPAPTRLLSLSRHSQGIYATRRGWFEPAVRLGDSVDAGQLAGWYHDLERLDVAEEALHFAEDGIVLSRRLHTMCEAGDCLMQVAEPVDG</sequence>
<dbReference type="InterPro" id="IPR043795">
    <property type="entry name" value="N-alpha-Ac-DABA-like"/>
</dbReference>
<organism evidence="6 7">
    <name type="scientific">Mesorhizobium huakuii</name>
    <dbReference type="NCBI Taxonomy" id="28104"/>
    <lineage>
        <taxon>Bacteria</taxon>
        <taxon>Pseudomonadati</taxon>
        <taxon>Pseudomonadota</taxon>
        <taxon>Alphaproteobacteria</taxon>
        <taxon>Hyphomicrobiales</taxon>
        <taxon>Phyllobacteriaceae</taxon>
        <taxon>Mesorhizobium</taxon>
    </lineage>
</organism>
<evidence type="ECO:0000259" key="5">
    <source>
        <dbReference type="Pfam" id="PF24827"/>
    </source>
</evidence>
<evidence type="ECO:0000256" key="1">
    <source>
        <dbReference type="ARBA" id="ARBA00001947"/>
    </source>
</evidence>
<dbReference type="GO" id="GO:0016811">
    <property type="term" value="F:hydrolase activity, acting on carbon-nitrogen (but not peptide) bonds, in linear amides"/>
    <property type="evidence" value="ECO:0007669"/>
    <property type="project" value="InterPro"/>
</dbReference>
<dbReference type="RefSeq" id="WP_183456549.1">
    <property type="nucleotide sequence ID" value="NZ_CP050296.1"/>
</dbReference>
<dbReference type="PANTHER" id="PTHR37326:SF1">
    <property type="entry name" value="BLL3975 PROTEIN"/>
    <property type="match status" value="1"/>
</dbReference>
<dbReference type="GO" id="GO:0016788">
    <property type="term" value="F:hydrolase activity, acting on ester bonds"/>
    <property type="evidence" value="ECO:0007669"/>
    <property type="project" value="InterPro"/>
</dbReference>
<dbReference type="GO" id="GO:0046872">
    <property type="term" value="F:metal ion binding"/>
    <property type="evidence" value="ECO:0007669"/>
    <property type="project" value="UniProtKB-KW"/>
</dbReference>
<dbReference type="PANTHER" id="PTHR37326">
    <property type="entry name" value="BLL3975 PROTEIN"/>
    <property type="match status" value="1"/>
</dbReference>
<accession>A0A7G6SW76</accession>
<evidence type="ECO:0000313" key="6">
    <source>
        <dbReference type="EMBL" id="QND58758.1"/>
    </source>
</evidence>
<dbReference type="CDD" id="cd06252">
    <property type="entry name" value="M14_ASTE_ASPA-like"/>
    <property type="match status" value="1"/>
</dbReference>
<dbReference type="EMBL" id="CP050296">
    <property type="protein sequence ID" value="QND58758.1"/>
    <property type="molecule type" value="Genomic_DNA"/>
</dbReference>
<feature type="domain" description="Succinylglutamate desuccinylase/Aspartoacylase catalytic" evidence="5">
    <location>
        <begin position="46"/>
        <end position="232"/>
    </location>
</feature>
<reference evidence="7" key="1">
    <citation type="journal article" date="2020" name="Mol. Plant Microbe">
        <title>Rhizobial microsymbionts of the narrowly endemic Oxytropis species growing in Kamchatka are characterized by significant genetic diversity and possess a set of genes that are associated with T3SS and T6SS secretion systems and can affect the development of symbiosis.</title>
        <authorList>
            <person name="Safronova V."/>
            <person name="Guro P."/>
            <person name="Sazanova A."/>
            <person name="Kuznetsova I."/>
            <person name="Belimov A."/>
            <person name="Yakubov V."/>
            <person name="Chirak E."/>
            <person name="Afonin A."/>
            <person name="Gogolev Y."/>
            <person name="Andronov E."/>
            <person name="Tikhonovich I."/>
        </authorList>
    </citation>
    <scope>NUCLEOTIDE SEQUENCE [LARGE SCALE GENOMIC DNA]</scope>
    <source>
        <strain evidence="7">583</strain>
    </source>
</reference>
<name>A0A7G6SW76_9HYPH</name>
<gene>
    <name evidence="6" type="ORF">HB778_20830</name>
</gene>
<evidence type="ECO:0000256" key="4">
    <source>
        <dbReference type="ARBA" id="ARBA00022833"/>
    </source>
</evidence>
<protein>
    <submittedName>
        <fullName evidence="6">Succinylglutamate desuccinylase/aspartoacylase family protein</fullName>
    </submittedName>
</protein>